<dbReference type="CDD" id="cd12148">
    <property type="entry name" value="fungal_TF_MHR"/>
    <property type="match status" value="1"/>
</dbReference>
<keyword evidence="3" id="KW-0539">Nucleus</keyword>
<dbReference type="STRING" id="870435.A0A0C3PBW3"/>
<feature type="compositionally biased region" description="Polar residues" evidence="5">
    <location>
        <begin position="799"/>
        <end position="814"/>
    </location>
</feature>
<dbReference type="GO" id="GO:0000981">
    <property type="term" value="F:DNA-binding transcription factor activity, RNA polymerase II-specific"/>
    <property type="evidence" value="ECO:0007669"/>
    <property type="project" value="InterPro"/>
</dbReference>
<reference evidence="8 9" key="1">
    <citation type="submission" date="2014-04" db="EMBL/GenBank/DDBJ databases">
        <authorList>
            <consortium name="DOE Joint Genome Institute"/>
            <person name="Kuo A."/>
            <person name="Kohler A."/>
            <person name="Costa M.D."/>
            <person name="Nagy L.G."/>
            <person name="Floudas D."/>
            <person name="Copeland A."/>
            <person name="Barry K.W."/>
            <person name="Cichocki N."/>
            <person name="Veneault-Fourrey C."/>
            <person name="LaButti K."/>
            <person name="Lindquist E.A."/>
            <person name="Lipzen A."/>
            <person name="Lundell T."/>
            <person name="Morin E."/>
            <person name="Murat C."/>
            <person name="Sun H."/>
            <person name="Tunlid A."/>
            <person name="Henrissat B."/>
            <person name="Grigoriev I.V."/>
            <person name="Hibbett D.S."/>
            <person name="Martin F."/>
            <person name="Nordberg H.P."/>
            <person name="Cantor M.N."/>
            <person name="Hua S.X."/>
        </authorList>
    </citation>
    <scope>NUCLEOTIDE SEQUENCE [LARGE SCALE GENOMIC DNA]</scope>
    <source>
        <strain evidence="8 9">Marx 270</strain>
    </source>
</reference>
<dbReference type="HOGENOM" id="CLU_007340_0_0_1"/>
<dbReference type="Gene3D" id="4.10.240.10">
    <property type="entry name" value="Zn(2)-C6 fungal-type DNA-binding domain"/>
    <property type="match status" value="1"/>
</dbReference>
<dbReference type="GO" id="GO:0008270">
    <property type="term" value="F:zinc ion binding"/>
    <property type="evidence" value="ECO:0007669"/>
    <property type="project" value="InterPro"/>
</dbReference>
<dbReference type="InParanoid" id="A0A0C3PBW3"/>
<proteinExistence type="predicted"/>
<feature type="domain" description="4Fe-4S ferredoxin-type" evidence="7">
    <location>
        <begin position="36"/>
        <end position="68"/>
    </location>
</feature>
<evidence type="ECO:0000313" key="8">
    <source>
        <dbReference type="EMBL" id="KIO11215.1"/>
    </source>
</evidence>
<dbReference type="OrthoDB" id="424974at2759"/>
<evidence type="ECO:0000313" key="9">
    <source>
        <dbReference type="Proteomes" id="UP000054217"/>
    </source>
</evidence>
<dbReference type="PROSITE" id="PS50048">
    <property type="entry name" value="ZN2_CY6_FUNGAL_2"/>
    <property type="match status" value="1"/>
</dbReference>
<protein>
    <recommendedName>
        <fullName evidence="10">Zn(2)-C6 fungal-type domain-containing protein</fullName>
    </recommendedName>
</protein>
<dbReference type="CDD" id="cd00067">
    <property type="entry name" value="GAL4"/>
    <property type="match status" value="1"/>
</dbReference>
<dbReference type="InterPro" id="IPR001138">
    <property type="entry name" value="Zn2Cys6_DnaBD"/>
</dbReference>
<gene>
    <name evidence="8" type="ORF">M404DRAFT_13375</name>
</gene>
<feature type="coiled-coil region" evidence="4">
    <location>
        <begin position="76"/>
        <end position="103"/>
    </location>
</feature>
<dbReference type="AlphaFoldDB" id="A0A0C3PBW3"/>
<sequence length="951" mass="105658">MPRENARSEGKVIQKSIDKEQKRNRGAISCAECRRLKLRCDKTVPCSSCTRRGCSAICPNGSLITGQGTRFVLADTEQLHDKMSRMSDRIRHLEDALAILQSSVSPGEQHPLLSRDLLSVKSSIELYAAAEEDTTASGNSNVDELSSNIEAFGTLALRDDGAATFYGPSAGAEKVKRLSALFPFPPPAFQGALDLDYLIHNWLPPWKRAHQLSELYLSQAPWFFGPVTRQQLMEECLPSWYSEARDLIPSGPVTSTLESSTGHFSKGPHDLALLFVVFCLGAQMDDALPSAPDNEEARIYVELTRAALNLEPVLDRTPSVATVQALALLAMVQGVFGGDNNVEGMWNILGLATRLAQSVHSDRDCVRWHLPSSEVQKRRSLFWELYITDCWQALATGRVATFHLPYVDCELPNDPDASINDDGSVVPSFPAWRAKFARECVSAVIKHMQAAKVPKYSDITELDRKIRDMNLPIYAQCPPKAGAGLEETMKYYMPSNYRNMTLLYIHRCFFAEAVSSNPANPMKSPYAPSFLAGYRSSWEFLASLRNQFDLHPVQVARLWCIWSHAFSSAVVLSSVVTHTTSRGTRSKVTSAALAGFRRAVDLFKDASTYGSRAGKFLPILQRLLQKAENAHKTSTPVVDHNKDIFTLSAHDGPKDELTIFSGQTRKVSIKAPVRPTLGSGSGRSVTAAIEDPTQPEIAGTSDTEVTNFPNLHPMLREQWLDFDGHLNSEISDARWDDGCSEQDSEAPLEGGSLTTENQWQPAHSSFPGVARHPPFPPTSSIGYSTTWHGRSHRDRQLMEQVTEQRAQLHFSSPVPSIGPHQFQPDASQFSHSRSEFPLPCRNHMSHPPPPDPHQVEHYGNDISSYSDSTFPHNNRSHYFHSDSVVDRQPYSLQQSGVGSQHRNSVHSSFNHIPATQPVAFHPATDYVPEHHLQETWQSFGIYVGSPRPFPM</sequence>
<feature type="domain" description="Zn(2)-C6 fungal-type" evidence="6">
    <location>
        <begin position="29"/>
        <end position="58"/>
    </location>
</feature>
<keyword evidence="2" id="KW-0479">Metal-binding</keyword>
<dbReference type="SMART" id="SM00066">
    <property type="entry name" value="GAL4"/>
    <property type="match status" value="1"/>
</dbReference>
<dbReference type="InterPro" id="IPR017896">
    <property type="entry name" value="4Fe4S_Fe-S-bd"/>
</dbReference>
<feature type="compositionally biased region" description="Polar residues" evidence="5">
    <location>
        <begin position="752"/>
        <end position="763"/>
    </location>
</feature>
<dbReference type="PANTHER" id="PTHR31001:SF56">
    <property type="entry name" value="ZN(2)-C6 FUNGAL-TYPE DOMAIN-CONTAINING PROTEIN"/>
    <property type="match status" value="1"/>
</dbReference>
<dbReference type="PROSITE" id="PS51379">
    <property type="entry name" value="4FE4S_FER_2"/>
    <property type="match status" value="1"/>
</dbReference>
<dbReference type="GO" id="GO:0006351">
    <property type="term" value="P:DNA-templated transcription"/>
    <property type="evidence" value="ECO:0007669"/>
    <property type="project" value="InterPro"/>
</dbReference>
<evidence type="ECO:0000259" key="6">
    <source>
        <dbReference type="PROSITE" id="PS50048"/>
    </source>
</evidence>
<dbReference type="EMBL" id="KN831950">
    <property type="protein sequence ID" value="KIO11215.1"/>
    <property type="molecule type" value="Genomic_DNA"/>
</dbReference>
<evidence type="ECO:0000256" key="2">
    <source>
        <dbReference type="ARBA" id="ARBA00022723"/>
    </source>
</evidence>
<dbReference type="InterPro" id="IPR007219">
    <property type="entry name" value="XnlR_reg_dom"/>
</dbReference>
<comment type="subcellular location">
    <subcellularLocation>
        <location evidence="1">Nucleus</location>
    </subcellularLocation>
</comment>
<name>A0A0C3PBW3_PISTI</name>
<dbReference type="GO" id="GO:0005634">
    <property type="term" value="C:nucleus"/>
    <property type="evidence" value="ECO:0007669"/>
    <property type="project" value="UniProtKB-SubCell"/>
</dbReference>
<reference evidence="9" key="2">
    <citation type="submission" date="2015-01" db="EMBL/GenBank/DDBJ databases">
        <title>Evolutionary Origins and Diversification of the Mycorrhizal Mutualists.</title>
        <authorList>
            <consortium name="DOE Joint Genome Institute"/>
            <consortium name="Mycorrhizal Genomics Consortium"/>
            <person name="Kohler A."/>
            <person name="Kuo A."/>
            <person name="Nagy L.G."/>
            <person name="Floudas D."/>
            <person name="Copeland A."/>
            <person name="Barry K.W."/>
            <person name="Cichocki N."/>
            <person name="Veneault-Fourrey C."/>
            <person name="LaButti K."/>
            <person name="Lindquist E.A."/>
            <person name="Lipzen A."/>
            <person name="Lundell T."/>
            <person name="Morin E."/>
            <person name="Murat C."/>
            <person name="Riley R."/>
            <person name="Ohm R."/>
            <person name="Sun H."/>
            <person name="Tunlid A."/>
            <person name="Henrissat B."/>
            <person name="Grigoriev I.V."/>
            <person name="Hibbett D.S."/>
            <person name="Martin F."/>
        </authorList>
    </citation>
    <scope>NUCLEOTIDE SEQUENCE [LARGE SCALE GENOMIC DNA]</scope>
    <source>
        <strain evidence="9">Marx 270</strain>
    </source>
</reference>
<dbReference type="Pfam" id="PF04082">
    <property type="entry name" value="Fungal_trans"/>
    <property type="match status" value="1"/>
</dbReference>
<accession>A0A0C3PBW3</accession>
<evidence type="ECO:0000256" key="1">
    <source>
        <dbReference type="ARBA" id="ARBA00004123"/>
    </source>
</evidence>
<dbReference type="SUPFAM" id="SSF57701">
    <property type="entry name" value="Zn2/Cys6 DNA-binding domain"/>
    <property type="match status" value="1"/>
</dbReference>
<evidence type="ECO:0000259" key="7">
    <source>
        <dbReference type="PROSITE" id="PS51379"/>
    </source>
</evidence>
<evidence type="ECO:0000256" key="4">
    <source>
        <dbReference type="SAM" id="Coils"/>
    </source>
</evidence>
<evidence type="ECO:0000256" key="3">
    <source>
        <dbReference type="ARBA" id="ARBA00023242"/>
    </source>
</evidence>
<dbReference type="InterPro" id="IPR050613">
    <property type="entry name" value="Sec_Metabolite_Reg"/>
</dbReference>
<keyword evidence="9" id="KW-1185">Reference proteome</keyword>
<dbReference type="SMART" id="SM00906">
    <property type="entry name" value="Fungal_trans"/>
    <property type="match status" value="1"/>
</dbReference>
<keyword evidence="4" id="KW-0175">Coiled coil</keyword>
<dbReference type="GO" id="GO:0003677">
    <property type="term" value="F:DNA binding"/>
    <property type="evidence" value="ECO:0007669"/>
    <property type="project" value="InterPro"/>
</dbReference>
<organism evidence="8 9">
    <name type="scientific">Pisolithus tinctorius Marx 270</name>
    <dbReference type="NCBI Taxonomy" id="870435"/>
    <lineage>
        <taxon>Eukaryota</taxon>
        <taxon>Fungi</taxon>
        <taxon>Dikarya</taxon>
        <taxon>Basidiomycota</taxon>
        <taxon>Agaricomycotina</taxon>
        <taxon>Agaricomycetes</taxon>
        <taxon>Agaricomycetidae</taxon>
        <taxon>Boletales</taxon>
        <taxon>Sclerodermatineae</taxon>
        <taxon>Pisolithaceae</taxon>
        <taxon>Pisolithus</taxon>
    </lineage>
</organism>
<dbReference type="PANTHER" id="PTHR31001">
    <property type="entry name" value="UNCHARACTERIZED TRANSCRIPTIONAL REGULATORY PROTEIN"/>
    <property type="match status" value="1"/>
</dbReference>
<dbReference type="Proteomes" id="UP000054217">
    <property type="component" value="Unassembled WGS sequence"/>
</dbReference>
<dbReference type="PROSITE" id="PS00463">
    <property type="entry name" value="ZN2_CY6_FUNGAL_1"/>
    <property type="match status" value="1"/>
</dbReference>
<feature type="compositionally biased region" description="Polar residues" evidence="5">
    <location>
        <begin position="778"/>
        <end position="788"/>
    </location>
</feature>
<dbReference type="InterPro" id="IPR036864">
    <property type="entry name" value="Zn2-C6_fun-type_DNA-bd_sf"/>
</dbReference>
<evidence type="ECO:0008006" key="10">
    <source>
        <dbReference type="Google" id="ProtNLM"/>
    </source>
</evidence>
<evidence type="ECO:0000256" key="5">
    <source>
        <dbReference type="SAM" id="MobiDB-lite"/>
    </source>
</evidence>
<feature type="region of interest" description="Disordered" evidence="5">
    <location>
        <begin position="733"/>
        <end position="833"/>
    </location>
</feature>